<dbReference type="InterPro" id="IPR038109">
    <property type="entry name" value="DNA_bind_recomb_sf"/>
</dbReference>
<dbReference type="RefSeq" id="WP_136061454.1">
    <property type="nucleotide sequence ID" value="NZ_CAAHFH010000001.1"/>
</dbReference>
<dbReference type="GO" id="GO:0000150">
    <property type="term" value="F:DNA strand exchange activity"/>
    <property type="evidence" value="ECO:0007669"/>
    <property type="project" value="InterPro"/>
</dbReference>
<dbReference type="InterPro" id="IPR050639">
    <property type="entry name" value="SSR_resolvase"/>
</dbReference>
<dbReference type="EMBL" id="CAAHFH010000001">
    <property type="protein sequence ID" value="VGO20000.1"/>
    <property type="molecule type" value="Genomic_DNA"/>
</dbReference>
<evidence type="ECO:0000313" key="3">
    <source>
        <dbReference type="Proteomes" id="UP000346198"/>
    </source>
</evidence>
<organism evidence="2 3">
    <name type="scientific">Pontiella sulfatireligans</name>
    <dbReference type="NCBI Taxonomy" id="2750658"/>
    <lineage>
        <taxon>Bacteria</taxon>
        <taxon>Pseudomonadati</taxon>
        <taxon>Kiritimatiellota</taxon>
        <taxon>Kiritimatiellia</taxon>
        <taxon>Kiritimatiellales</taxon>
        <taxon>Pontiellaceae</taxon>
        <taxon>Pontiella</taxon>
    </lineage>
</organism>
<dbReference type="SUPFAM" id="SSF53041">
    <property type="entry name" value="Resolvase-like"/>
    <property type="match status" value="1"/>
</dbReference>
<dbReference type="Proteomes" id="UP000346198">
    <property type="component" value="Unassembled WGS sequence"/>
</dbReference>
<evidence type="ECO:0000313" key="2">
    <source>
        <dbReference type="EMBL" id="VGO20000.1"/>
    </source>
</evidence>
<dbReference type="Gene3D" id="3.90.1750.20">
    <property type="entry name" value="Putative Large Serine Recombinase, Chain B, Domain 2"/>
    <property type="match status" value="1"/>
</dbReference>
<dbReference type="GO" id="GO:0003677">
    <property type="term" value="F:DNA binding"/>
    <property type="evidence" value="ECO:0007669"/>
    <property type="project" value="InterPro"/>
</dbReference>
<dbReference type="InterPro" id="IPR036162">
    <property type="entry name" value="Resolvase-like_N_sf"/>
</dbReference>
<dbReference type="Pfam" id="PF00239">
    <property type="entry name" value="Resolvase"/>
    <property type="match status" value="1"/>
</dbReference>
<gene>
    <name evidence="2" type="ORF">SCARR_02060</name>
</gene>
<dbReference type="CDD" id="cd00338">
    <property type="entry name" value="Ser_Recombinase"/>
    <property type="match status" value="1"/>
</dbReference>
<protein>
    <recommendedName>
        <fullName evidence="1">Resolvase/invertase-type recombinase catalytic domain-containing protein</fullName>
    </recommendedName>
</protein>
<keyword evidence="3" id="KW-1185">Reference proteome</keyword>
<dbReference type="SMART" id="SM00857">
    <property type="entry name" value="Resolvase"/>
    <property type="match status" value="1"/>
</dbReference>
<dbReference type="InterPro" id="IPR006119">
    <property type="entry name" value="Resolv_N"/>
</dbReference>
<dbReference type="Pfam" id="PF07508">
    <property type="entry name" value="Recombinase"/>
    <property type="match status" value="1"/>
</dbReference>
<reference evidence="2 3" key="1">
    <citation type="submission" date="2019-04" db="EMBL/GenBank/DDBJ databases">
        <authorList>
            <person name="Van Vliet M D."/>
        </authorList>
    </citation>
    <scope>NUCLEOTIDE SEQUENCE [LARGE SCALE GENOMIC DNA]</scope>
    <source>
        <strain evidence="2 3">F21</strain>
    </source>
</reference>
<proteinExistence type="predicted"/>
<feature type="domain" description="Resolvase/invertase-type recombinase catalytic" evidence="1">
    <location>
        <begin position="14"/>
        <end position="167"/>
    </location>
</feature>
<dbReference type="PANTHER" id="PTHR30461:SF23">
    <property type="entry name" value="DNA RECOMBINASE-RELATED"/>
    <property type="match status" value="1"/>
</dbReference>
<dbReference type="AlphaFoldDB" id="A0A6C2UIH7"/>
<evidence type="ECO:0000259" key="1">
    <source>
        <dbReference type="SMART" id="SM00857"/>
    </source>
</evidence>
<accession>A0A6C2UIH7</accession>
<sequence length="503" mass="57236">MDWFNTSKASKWRAVAYYRHSAQDRQENSVEIQQDQVRQFASEHEIEIIREFADRGKSGLSTEGRDGFNEMISDYVEGEKEAFEFVLVLDVSRWGRYQDTDLSAYYTGLCAKHGKQVVFTSIGFGEQNDLLHGLHLSIERYRAASYSRELSTKVFKGCAKIASQGFRAGGMPPYGFHRLLLDEQRNPVQILERGQRKSIQNQRVTLTPGAEDEVAVVQRIFKEFVEWGYSPSQIALTLNKQNIPSPGGCQWSHASVRSVLENELYAGTMVYNRTTQRLKSASHHNPKEEWIRAENAFPAIVDPGLFSKAQAVIAVAEEARRIKYSAEDMLERLRHIYEQYGTVRTSLVAADKEMVSAATYAKRFKTFTGAYQHLFAEVIDSRRAEVTQTIKQLVRETEEYGDFIVLRNYVSIRIQPVIPYPHGYEEEWTFMPDVSPEIDITIGVPLSNGGKYDVLGYLFFPRLMMGGHKIKVSTTTSEKLDLHAYTLSQALEKLIGLEGIVSC</sequence>
<dbReference type="InterPro" id="IPR011109">
    <property type="entry name" value="DNA_bind_recombinase_dom"/>
</dbReference>
<dbReference type="PANTHER" id="PTHR30461">
    <property type="entry name" value="DNA-INVERTASE FROM LAMBDOID PROPHAGE"/>
    <property type="match status" value="1"/>
</dbReference>
<dbReference type="Gene3D" id="3.40.50.1390">
    <property type="entry name" value="Resolvase, N-terminal catalytic domain"/>
    <property type="match status" value="1"/>
</dbReference>
<name>A0A6C2UIH7_9BACT</name>